<dbReference type="EMBL" id="MU394357">
    <property type="protein sequence ID" value="KAI6083157.1"/>
    <property type="molecule type" value="Genomic_DNA"/>
</dbReference>
<organism evidence="1 2">
    <name type="scientific">Hypoxylon rubiginosum</name>
    <dbReference type="NCBI Taxonomy" id="110542"/>
    <lineage>
        <taxon>Eukaryota</taxon>
        <taxon>Fungi</taxon>
        <taxon>Dikarya</taxon>
        <taxon>Ascomycota</taxon>
        <taxon>Pezizomycotina</taxon>
        <taxon>Sordariomycetes</taxon>
        <taxon>Xylariomycetidae</taxon>
        <taxon>Xylariales</taxon>
        <taxon>Hypoxylaceae</taxon>
        <taxon>Hypoxylon</taxon>
    </lineage>
</organism>
<evidence type="ECO:0000313" key="1">
    <source>
        <dbReference type="EMBL" id="KAI6083157.1"/>
    </source>
</evidence>
<dbReference type="Proteomes" id="UP001497680">
    <property type="component" value="Unassembled WGS sequence"/>
</dbReference>
<evidence type="ECO:0000313" key="2">
    <source>
        <dbReference type="Proteomes" id="UP001497680"/>
    </source>
</evidence>
<gene>
    <name evidence="1" type="ORF">F4821DRAFT_197311</name>
</gene>
<protein>
    <submittedName>
        <fullName evidence="1">HET-domain-containing protein</fullName>
    </submittedName>
</protein>
<reference evidence="1 2" key="1">
    <citation type="journal article" date="2022" name="New Phytol.">
        <title>Ecological generalism drives hyperdiversity of secondary metabolite gene clusters in xylarialean endophytes.</title>
        <authorList>
            <person name="Franco M.E.E."/>
            <person name="Wisecaver J.H."/>
            <person name="Arnold A.E."/>
            <person name="Ju Y.M."/>
            <person name="Slot J.C."/>
            <person name="Ahrendt S."/>
            <person name="Moore L.P."/>
            <person name="Eastman K.E."/>
            <person name="Scott K."/>
            <person name="Konkel Z."/>
            <person name="Mondo S.J."/>
            <person name="Kuo A."/>
            <person name="Hayes R.D."/>
            <person name="Haridas S."/>
            <person name="Andreopoulos B."/>
            <person name="Riley R."/>
            <person name="LaButti K."/>
            <person name="Pangilinan J."/>
            <person name="Lipzen A."/>
            <person name="Amirebrahimi M."/>
            <person name="Yan J."/>
            <person name="Adam C."/>
            <person name="Keymanesh K."/>
            <person name="Ng V."/>
            <person name="Louie K."/>
            <person name="Northen T."/>
            <person name="Drula E."/>
            <person name="Henrissat B."/>
            <person name="Hsieh H.M."/>
            <person name="Youens-Clark K."/>
            <person name="Lutzoni F."/>
            <person name="Miadlikowska J."/>
            <person name="Eastwood D.C."/>
            <person name="Hamelin R.C."/>
            <person name="Grigoriev I.V."/>
            <person name="U'Ren J.M."/>
        </authorList>
    </citation>
    <scope>NUCLEOTIDE SEQUENCE [LARGE SCALE GENOMIC DNA]</scope>
    <source>
        <strain evidence="1 2">ER1909</strain>
    </source>
</reference>
<proteinExistence type="predicted"/>
<accession>A0ACC0CS61</accession>
<sequence length="755" mass="84174">MVLCDTCAGLVANEIRGSRTFIYPNLRSLRHSAASGCGACRLFFMSLQVDSDADQIDAVLAGKVPKGWGKLAREGEPLIDEQVWLELSGLRSSIPNRDMPTVDRNKSRGGSNVLVSCGCMWDPRVKLSGRAILTGSLDVFADPGTPAASLFTERLFNTNWNVDGHFLFAREQLAICRKEHPECRASGIDGSPEMPTRVLDVGSSSGSTKLVLARARDLREPYLALSYCWGEVVHPTMLNDSNTSAFLEFIDEDTLTAAHRECITIARQLGIRYVWIDALCIIQGNQDDWYDESKRMAEVYGNATLTVIAGRSADSHAGFMSNMLEHKAPPCAISLAKDMGDVFLCLSREMTIGPINTRGWCFQEKVLSRRTLLYAAQQVSFSCQRTELWEGGRFINQGPPPLRIGLFSNSRGFIERAGLDQLRAQMLDLWYREILPGYTIRQLSEPTDIFAAVSSIAQLAQDSIRSRYLAGIWEGDMARGLLWVTRYSEEAGLFARARKSKRPVDRNGKPVLRAPTWSWASVQDQVHLNMVHRYEDASEDPSNVLIRPIHYHSPTTEKGPPLPRWTALESPHCDADVLRMPSCELVFLARPKRMRCVEVSSSDLAGLPQPFWPPKPSYLADHGFLVALQPISADNSTHTAHGLGASSPLQIVALACLDAAEDYPMIKEDGFESWFLPVLKDGVGGLLLRRSPSDGKFRRLGRAALMKETEEVRIPNTHFFFLFLFSYIVCLKYQHLVVLFLIIFLKQQIVAETAG</sequence>
<keyword evidence="2" id="KW-1185">Reference proteome</keyword>
<comment type="caution">
    <text evidence="1">The sequence shown here is derived from an EMBL/GenBank/DDBJ whole genome shotgun (WGS) entry which is preliminary data.</text>
</comment>
<name>A0ACC0CS61_9PEZI</name>